<name>A0A0B3VXI7_9FIRM</name>
<dbReference type="EMBL" id="JWHR01000079">
    <property type="protein sequence ID" value="KHS57329.1"/>
    <property type="molecule type" value="Genomic_DNA"/>
</dbReference>
<organism evidence="2 3">
    <name type="scientific">Terrisporobacter othiniensis</name>
    <dbReference type="NCBI Taxonomy" id="1577792"/>
    <lineage>
        <taxon>Bacteria</taxon>
        <taxon>Bacillati</taxon>
        <taxon>Bacillota</taxon>
        <taxon>Clostridia</taxon>
        <taxon>Peptostreptococcales</taxon>
        <taxon>Peptostreptococcaceae</taxon>
        <taxon>Terrisporobacter</taxon>
    </lineage>
</organism>
<dbReference type="AlphaFoldDB" id="A0A0B3VXI7"/>
<protein>
    <submittedName>
        <fullName evidence="2">Uncharacterized protein</fullName>
    </submittedName>
</protein>
<proteinExistence type="predicted"/>
<dbReference type="OrthoDB" id="1750420at2"/>
<evidence type="ECO:0000313" key="3">
    <source>
        <dbReference type="Proteomes" id="UP000031189"/>
    </source>
</evidence>
<comment type="caution">
    <text evidence="2">The sequence shown here is derived from an EMBL/GenBank/DDBJ whole genome shotgun (WGS) entry which is preliminary data.</text>
</comment>
<keyword evidence="3" id="KW-1185">Reference proteome</keyword>
<evidence type="ECO:0000256" key="1">
    <source>
        <dbReference type="SAM" id="MobiDB-lite"/>
    </source>
</evidence>
<dbReference type="RefSeq" id="WP_039679540.1">
    <property type="nucleotide sequence ID" value="NZ_JAXECK010000001.1"/>
</dbReference>
<dbReference type="STRING" id="1577792.QX51_08825"/>
<evidence type="ECO:0000313" key="2">
    <source>
        <dbReference type="EMBL" id="KHS57329.1"/>
    </source>
</evidence>
<dbReference type="Proteomes" id="UP000031189">
    <property type="component" value="Unassembled WGS sequence"/>
</dbReference>
<accession>A0A0B3VXI7</accession>
<gene>
    <name evidence="2" type="ORF">QX51_08825</name>
</gene>
<sequence>MDRNYWQEYWDNYYKFMAVYLREVQEAYPEMDIKSEYTEVASLFEPVMPIEEYQTYEPYDNSGGDNNSEMDDDPPLISPAGGPSAAPFIFPGGGSFPQPFTPPGGGQNPQPFISPGGGQFTINNCRRMAIVRIEMRRGFNPGNFFMVVDRADNRSIQGFRIACEGNRVRFVPMAVEYRNINLIECAF</sequence>
<reference evidence="2 3" key="1">
    <citation type="submission" date="2014-12" db="EMBL/GenBank/DDBJ databases">
        <title>Draft genome sequence of Terrisporobacter sp. 08-306576, isolated from the blood culture of a bacteremia patient.</title>
        <authorList>
            <person name="Lund L.C."/>
            <person name="Sydenham T.V."/>
            <person name="Hogh S.V."/>
            <person name="Skov M.N."/>
            <person name="Kemp M."/>
            <person name="Justesen U.S."/>
        </authorList>
    </citation>
    <scope>NUCLEOTIDE SEQUENCE [LARGE SCALE GENOMIC DNA]</scope>
    <source>
        <strain evidence="2 3">08-306576</strain>
    </source>
</reference>
<feature type="region of interest" description="Disordered" evidence="1">
    <location>
        <begin position="56"/>
        <end position="78"/>
    </location>
</feature>